<dbReference type="GO" id="GO:0005886">
    <property type="term" value="C:plasma membrane"/>
    <property type="evidence" value="ECO:0007669"/>
    <property type="project" value="UniProtKB-SubCell"/>
</dbReference>
<reference evidence="8" key="1">
    <citation type="submission" date="2010-06" db="EMBL/GenBank/DDBJ databases">
        <authorList>
            <person name="Jiang H."/>
            <person name="Abraham K."/>
            <person name="Ali S."/>
            <person name="Alsbrooks S.L."/>
            <person name="Anim B.N."/>
            <person name="Anosike U.S."/>
            <person name="Attaway T."/>
            <person name="Bandaranaike D.P."/>
            <person name="Battles P.K."/>
            <person name="Bell S.N."/>
            <person name="Bell A.V."/>
            <person name="Beltran B."/>
            <person name="Bickham C."/>
            <person name="Bustamante Y."/>
            <person name="Caleb T."/>
            <person name="Canada A."/>
            <person name="Cardenas V."/>
            <person name="Carter K."/>
            <person name="Chacko J."/>
            <person name="Chandrabose M.N."/>
            <person name="Chavez D."/>
            <person name="Chavez A."/>
            <person name="Chen L."/>
            <person name="Chu H.-S."/>
            <person name="Claassen K.J."/>
            <person name="Cockrell R."/>
            <person name="Collins M."/>
            <person name="Cooper J.A."/>
            <person name="Cree A."/>
            <person name="Curry S.M."/>
            <person name="Da Y."/>
            <person name="Dao M.D."/>
            <person name="Das B."/>
            <person name="Davila M.-L."/>
            <person name="Davy-Carroll L."/>
            <person name="Denson S."/>
            <person name="Dinh H."/>
            <person name="Ebong V.E."/>
            <person name="Edwards J.R."/>
            <person name="Egan A."/>
            <person name="El-Daye J."/>
            <person name="Escobedo L."/>
            <person name="Fernandez S."/>
            <person name="Fernando P.R."/>
            <person name="Flagg N."/>
            <person name="Forbes L.D."/>
            <person name="Fowler R.G."/>
            <person name="Fu Q."/>
            <person name="Gabisi R.A."/>
            <person name="Ganer J."/>
            <person name="Garbino Pronczuk A."/>
            <person name="Garcia R.M."/>
            <person name="Garner T."/>
            <person name="Garrett T.E."/>
            <person name="Gonzalez D.A."/>
            <person name="Hamid H."/>
            <person name="Hawkins E.S."/>
            <person name="Hirani K."/>
            <person name="Hogues M.E."/>
            <person name="Hollins B."/>
            <person name="Hsiao C.-H."/>
            <person name="Jabil R."/>
            <person name="James M.L."/>
            <person name="Jhangiani S.N."/>
            <person name="Johnson B."/>
            <person name="Johnson Q."/>
            <person name="Joshi V."/>
            <person name="Kalu J.B."/>
            <person name="Kam C."/>
            <person name="Kashfia A."/>
            <person name="Keebler J."/>
            <person name="Kisamo H."/>
            <person name="Kovar C.L."/>
            <person name="Lago L.A."/>
            <person name="Lai C.-Y."/>
            <person name="Laidlaw J."/>
            <person name="Lara F."/>
            <person name="Le T.-K."/>
            <person name="Lee S.L."/>
            <person name="Legall F.H."/>
            <person name="Lemon S.J."/>
            <person name="Lewis L.R."/>
            <person name="Li B."/>
            <person name="Liu Y."/>
            <person name="Liu Y.-S."/>
            <person name="Lopez J."/>
            <person name="Lozado R.J."/>
            <person name="Lu J."/>
            <person name="Madu R.C."/>
            <person name="Maheshwari M."/>
            <person name="Maheshwari R."/>
            <person name="Malloy K."/>
            <person name="Martinez E."/>
            <person name="Mathew T."/>
            <person name="Mercado I.C."/>
            <person name="Mercado C."/>
            <person name="Meyer B."/>
            <person name="Montgomery K."/>
            <person name="Morgan M.B."/>
            <person name="Munidasa M."/>
            <person name="Nazareth L.V."/>
            <person name="Nelson J."/>
            <person name="Ng B.M."/>
            <person name="Nguyen N.B."/>
            <person name="Nguyen P.Q."/>
            <person name="Nguyen T."/>
            <person name="Obregon M."/>
            <person name="Okwuonu G.O."/>
            <person name="Onwere C.G."/>
            <person name="Orozco G."/>
            <person name="Parra A."/>
            <person name="Patel S."/>
            <person name="Patil S."/>
            <person name="Perez A."/>
            <person name="Perez Y."/>
            <person name="Pham C."/>
            <person name="Primus E.L."/>
            <person name="Pu L.-L."/>
            <person name="Puazo M."/>
            <person name="Qin X."/>
            <person name="Quiroz J.B."/>
            <person name="Reese J."/>
            <person name="Richards S."/>
            <person name="Rives C.M."/>
            <person name="Robberts R."/>
            <person name="Ruiz S.J."/>
            <person name="Ruiz M.J."/>
            <person name="Santibanez J."/>
            <person name="Schneider B.W."/>
            <person name="Sisson I."/>
            <person name="Smith M."/>
            <person name="Sodergren E."/>
            <person name="Song X.-Z."/>
            <person name="Song B.B."/>
            <person name="Summersgill H."/>
            <person name="Thelus R."/>
            <person name="Thornton R.D."/>
            <person name="Trejos Z.Y."/>
            <person name="Usmani K."/>
            <person name="Vattathil S."/>
            <person name="Villasana D."/>
            <person name="Walker D.L."/>
            <person name="Wang S."/>
            <person name="Wang K."/>
            <person name="White C.S."/>
            <person name="Williams A.C."/>
            <person name="Williamson J."/>
            <person name="Wilson K."/>
            <person name="Woghiren I.O."/>
            <person name="Woodworth J.R."/>
            <person name="Worley K.C."/>
            <person name="Wright R.A."/>
            <person name="Wu W."/>
            <person name="Young L."/>
            <person name="Zhang L."/>
            <person name="Zhang J."/>
            <person name="Zhu Y."/>
            <person name="Muzny D.M."/>
            <person name="Weinstock G."/>
            <person name="Gibbs R.A."/>
        </authorList>
    </citation>
    <scope>NUCLEOTIDE SEQUENCE [LARGE SCALE GENOMIC DNA]</scope>
    <source>
        <strain evidence="8">LSR1</strain>
    </source>
</reference>
<protein>
    <recommendedName>
        <fullName evidence="6">Choline transporter-like protein</fullName>
    </recommendedName>
</protein>
<evidence type="ECO:0000256" key="1">
    <source>
        <dbReference type="ARBA" id="ARBA00004141"/>
    </source>
</evidence>
<dbReference type="Pfam" id="PF04515">
    <property type="entry name" value="Choline_transpo"/>
    <property type="match status" value="1"/>
</dbReference>
<dbReference type="Proteomes" id="UP000007819">
    <property type="component" value="Chromosome A1"/>
</dbReference>
<dbReference type="AlphaFoldDB" id="A0A8R2NLY0"/>
<evidence type="ECO:0000313" key="8">
    <source>
        <dbReference type="Proteomes" id="UP000007819"/>
    </source>
</evidence>
<accession>A0A8R2NLY0</accession>
<evidence type="ECO:0000256" key="5">
    <source>
        <dbReference type="ARBA" id="ARBA00023136"/>
    </source>
</evidence>
<comment type="function">
    <text evidence="6">Choline transporter.</text>
</comment>
<comment type="subcellular location">
    <subcellularLocation>
        <location evidence="6">Cell membrane</location>
        <topology evidence="6">Multi-pass membrane protein</topology>
    </subcellularLocation>
    <subcellularLocation>
        <location evidence="1">Membrane</location>
        <topology evidence="1">Multi-pass membrane protein</topology>
    </subcellularLocation>
</comment>
<proteinExistence type="inferred from homology"/>
<sequence length="63" mass="7460">MAYFVAHYFISVFEMVFDTIFMCFCEDGKLNDGFTEQYYMSKELMIFVESSQNKLRVGDEAKN</sequence>
<dbReference type="OrthoDB" id="420519at2759"/>
<keyword evidence="5" id="KW-0472">Membrane</keyword>
<evidence type="ECO:0000313" key="7">
    <source>
        <dbReference type="EnsemblMetazoa" id="XP_029342660.1"/>
    </source>
</evidence>
<dbReference type="EnsemblMetazoa" id="XM_029486800.1">
    <property type="protein sequence ID" value="XP_029342660.1"/>
    <property type="gene ID" value="LOC115033677"/>
</dbReference>
<evidence type="ECO:0000256" key="4">
    <source>
        <dbReference type="ARBA" id="ARBA00022989"/>
    </source>
</evidence>
<dbReference type="GO" id="GO:0022857">
    <property type="term" value="F:transmembrane transporter activity"/>
    <property type="evidence" value="ECO:0007669"/>
    <property type="project" value="UniProtKB-UniRule"/>
</dbReference>
<keyword evidence="3" id="KW-0812">Transmembrane</keyword>
<evidence type="ECO:0000256" key="6">
    <source>
        <dbReference type="RuleBase" id="RU368066"/>
    </source>
</evidence>
<dbReference type="InterPro" id="IPR007603">
    <property type="entry name" value="Choline_transptr-like"/>
</dbReference>
<keyword evidence="8" id="KW-1185">Reference proteome</keyword>
<dbReference type="GeneID" id="115033677"/>
<keyword evidence="4" id="KW-1133">Transmembrane helix</keyword>
<evidence type="ECO:0000256" key="2">
    <source>
        <dbReference type="ARBA" id="ARBA00007168"/>
    </source>
</evidence>
<evidence type="ECO:0000256" key="3">
    <source>
        <dbReference type="ARBA" id="ARBA00022692"/>
    </source>
</evidence>
<reference evidence="7" key="2">
    <citation type="submission" date="2022-06" db="UniProtKB">
        <authorList>
            <consortium name="EnsemblMetazoa"/>
        </authorList>
    </citation>
    <scope>IDENTIFICATION</scope>
</reference>
<dbReference type="RefSeq" id="XP_029342660.1">
    <property type="nucleotide sequence ID" value="XM_029486800.1"/>
</dbReference>
<organism evidence="7 8">
    <name type="scientific">Acyrthosiphon pisum</name>
    <name type="common">Pea aphid</name>
    <dbReference type="NCBI Taxonomy" id="7029"/>
    <lineage>
        <taxon>Eukaryota</taxon>
        <taxon>Metazoa</taxon>
        <taxon>Ecdysozoa</taxon>
        <taxon>Arthropoda</taxon>
        <taxon>Hexapoda</taxon>
        <taxon>Insecta</taxon>
        <taxon>Pterygota</taxon>
        <taxon>Neoptera</taxon>
        <taxon>Paraneoptera</taxon>
        <taxon>Hemiptera</taxon>
        <taxon>Sternorrhyncha</taxon>
        <taxon>Aphidomorpha</taxon>
        <taxon>Aphidoidea</taxon>
        <taxon>Aphididae</taxon>
        <taxon>Macrosiphini</taxon>
        <taxon>Acyrthosiphon</taxon>
    </lineage>
</organism>
<comment type="similarity">
    <text evidence="2 6">Belongs to the CTL (choline transporter-like) family.</text>
</comment>
<name>A0A8R2NLY0_ACYPI</name>
<dbReference type="KEGG" id="api:115033677"/>